<proteinExistence type="predicted"/>
<feature type="region of interest" description="Disordered" evidence="1">
    <location>
        <begin position="132"/>
        <end position="170"/>
    </location>
</feature>
<feature type="compositionally biased region" description="Acidic residues" evidence="1">
    <location>
        <begin position="161"/>
        <end position="170"/>
    </location>
</feature>
<keyword evidence="2" id="KW-0812">Transmembrane</keyword>
<feature type="transmembrane region" description="Helical" evidence="2">
    <location>
        <begin position="58"/>
        <end position="82"/>
    </location>
</feature>
<reference evidence="3" key="2">
    <citation type="submission" date="2021-09" db="EMBL/GenBank/DDBJ databases">
        <authorList>
            <person name="Jia N."/>
            <person name="Wang J."/>
            <person name="Shi W."/>
            <person name="Du L."/>
            <person name="Sun Y."/>
            <person name="Zhan W."/>
            <person name="Jiang J."/>
            <person name="Wang Q."/>
            <person name="Zhang B."/>
            <person name="Ji P."/>
            <person name="Sakyi L.B."/>
            <person name="Cui X."/>
            <person name="Yuan T."/>
            <person name="Jiang B."/>
            <person name="Yang W."/>
            <person name="Lam T.T.-Y."/>
            <person name="Chang Q."/>
            <person name="Ding S."/>
            <person name="Wang X."/>
            <person name="Zhu J."/>
            <person name="Ruan X."/>
            <person name="Zhao L."/>
            <person name="Wei J."/>
            <person name="Que T."/>
            <person name="Du C."/>
            <person name="Cheng J."/>
            <person name="Dai P."/>
            <person name="Han X."/>
            <person name="Huang E."/>
            <person name="Gao Y."/>
            <person name="Liu J."/>
            <person name="Shao H."/>
            <person name="Ye R."/>
            <person name="Li L."/>
            <person name="Wei W."/>
            <person name="Wang X."/>
            <person name="Wang C."/>
            <person name="Huo Q."/>
            <person name="Li W."/>
            <person name="Guo W."/>
            <person name="Chen H."/>
            <person name="Chen S."/>
            <person name="Zhou L."/>
            <person name="Zhou L."/>
            <person name="Ni X."/>
            <person name="Tian J."/>
            <person name="Zhou Y."/>
            <person name="Sheng Y."/>
            <person name="Liu T."/>
            <person name="Pan Y."/>
            <person name="Xia L."/>
            <person name="Li J."/>
            <person name="Zhao F."/>
            <person name="Cao W."/>
        </authorList>
    </citation>
    <scope>NUCLEOTIDE SEQUENCE</scope>
    <source>
        <strain evidence="3">Rmic-2018</strain>
        <tissue evidence="3">Larvae</tissue>
    </source>
</reference>
<accession>A0A9J6DTD3</accession>
<gene>
    <name evidence="3" type="ORF">HPB51_007683</name>
</gene>
<evidence type="ECO:0000256" key="1">
    <source>
        <dbReference type="SAM" id="MobiDB-lite"/>
    </source>
</evidence>
<organism evidence="3 4">
    <name type="scientific">Rhipicephalus microplus</name>
    <name type="common">Cattle tick</name>
    <name type="synonym">Boophilus microplus</name>
    <dbReference type="NCBI Taxonomy" id="6941"/>
    <lineage>
        <taxon>Eukaryota</taxon>
        <taxon>Metazoa</taxon>
        <taxon>Ecdysozoa</taxon>
        <taxon>Arthropoda</taxon>
        <taxon>Chelicerata</taxon>
        <taxon>Arachnida</taxon>
        <taxon>Acari</taxon>
        <taxon>Parasitiformes</taxon>
        <taxon>Ixodida</taxon>
        <taxon>Ixodoidea</taxon>
        <taxon>Ixodidae</taxon>
        <taxon>Rhipicephalinae</taxon>
        <taxon>Rhipicephalus</taxon>
        <taxon>Boophilus</taxon>
    </lineage>
</organism>
<keyword evidence="4" id="KW-1185">Reference proteome</keyword>
<evidence type="ECO:0000313" key="3">
    <source>
        <dbReference type="EMBL" id="KAH8025371.1"/>
    </source>
</evidence>
<reference evidence="3" key="1">
    <citation type="journal article" date="2020" name="Cell">
        <title>Large-Scale Comparative Analyses of Tick Genomes Elucidate Their Genetic Diversity and Vector Capacities.</title>
        <authorList>
            <consortium name="Tick Genome and Microbiome Consortium (TIGMIC)"/>
            <person name="Jia N."/>
            <person name="Wang J."/>
            <person name="Shi W."/>
            <person name="Du L."/>
            <person name="Sun Y."/>
            <person name="Zhan W."/>
            <person name="Jiang J.F."/>
            <person name="Wang Q."/>
            <person name="Zhang B."/>
            <person name="Ji P."/>
            <person name="Bell-Sakyi L."/>
            <person name="Cui X.M."/>
            <person name="Yuan T.T."/>
            <person name="Jiang B.G."/>
            <person name="Yang W.F."/>
            <person name="Lam T.T."/>
            <person name="Chang Q.C."/>
            <person name="Ding S.J."/>
            <person name="Wang X.J."/>
            <person name="Zhu J.G."/>
            <person name="Ruan X.D."/>
            <person name="Zhao L."/>
            <person name="Wei J.T."/>
            <person name="Ye R.Z."/>
            <person name="Que T.C."/>
            <person name="Du C.H."/>
            <person name="Zhou Y.H."/>
            <person name="Cheng J.X."/>
            <person name="Dai P.F."/>
            <person name="Guo W.B."/>
            <person name="Han X.H."/>
            <person name="Huang E.J."/>
            <person name="Li L.F."/>
            <person name="Wei W."/>
            <person name="Gao Y.C."/>
            <person name="Liu J.Z."/>
            <person name="Shao H.Z."/>
            <person name="Wang X."/>
            <person name="Wang C.C."/>
            <person name="Yang T.C."/>
            <person name="Huo Q.B."/>
            <person name="Li W."/>
            <person name="Chen H.Y."/>
            <person name="Chen S.E."/>
            <person name="Zhou L.G."/>
            <person name="Ni X.B."/>
            <person name="Tian J.H."/>
            <person name="Sheng Y."/>
            <person name="Liu T."/>
            <person name="Pan Y.S."/>
            <person name="Xia L.Y."/>
            <person name="Li J."/>
            <person name="Zhao F."/>
            <person name="Cao W.C."/>
        </authorList>
    </citation>
    <scope>NUCLEOTIDE SEQUENCE</scope>
    <source>
        <strain evidence="3">Rmic-2018</strain>
    </source>
</reference>
<keyword evidence="2" id="KW-0472">Membrane</keyword>
<dbReference type="EMBL" id="JABSTU010000007">
    <property type="protein sequence ID" value="KAH8025371.1"/>
    <property type="molecule type" value="Genomic_DNA"/>
</dbReference>
<evidence type="ECO:0000256" key="2">
    <source>
        <dbReference type="SAM" id="Phobius"/>
    </source>
</evidence>
<evidence type="ECO:0000313" key="4">
    <source>
        <dbReference type="Proteomes" id="UP000821866"/>
    </source>
</evidence>
<name>A0A9J6DTD3_RHIMP</name>
<dbReference type="Proteomes" id="UP000821866">
    <property type="component" value="Unassembled WGS sequence"/>
</dbReference>
<feature type="compositionally biased region" description="Polar residues" evidence="1">
    <location>
        <begin position="145"/>
        <end position="160"/>
    </location>
</feature>
<sequence length="170" mass="18074">MDASSSVESGLGTSGGASCSVPTSELVNRPTGERAPAPSSRPRSRFPITEAVVTTQRYTLGCVLVSTLIVIVLFAITGAVWYRYVARPGIITAQTTRDGEREPRVLVIVVQATDPKRSLAVTTPRHATVGHRGHVRRSSAGAVSLTEQVTTGTPTEMQTSLEEENATEKV</sequence>
<protein>
    <submittedName>
        <fullName evidence="3">Uncharacterized protein</fullName>
    </submittedName>
</protein>
<comment type="caution">
    <text evidence="3">The sequence shown here is derived from an EMBL/GenBank/DDBJ whole genome shotgun (WGS) entry which is preliminary data.</text>
</comment>
<dbReference type="AlphaFoldDB" id="A0A9J6DTD3"/>
<keyword evidence="2" id="KW-1133">Transmembrane helix</keyword>
<feature type="compositionally biased region" description="Polar residues" evidence="1">
    <location>
        <begin position="16"/>
        <end position="26"/>
    </location>
</feature>
<feature type="region of interest" description="Disordered" evidence="1">
    <location>
        <begin position="1"/>
        <end position="44"/>
    </location>
</feature>